<dbReference type="EMBL" id="JBEZLS010000003">
    <property type="protein sequence ID" value="MEU9350483.1"/>
    <property type="molecule type" value="Genomic_DNA"/>
</dbReference>
<dbReference type="SUPFAM" id="SSF47240">
    <property type="entry name" value="Ferritin-like"/>
    <property type="match status" value="1"/>
</dbReference>
<evidence type="ECO:0000313" key="1">
    <source>
        <dbReference type="EMBL" id="MEU9350483.1"/>
    </source>
</evidence>
<reference evidence="1 2" key="1">
    <citation type="submission" date="2024-06" db="EMBL/GenBank/DDBJ databases">
        <title>The Natural Products Discovery Center: Release of the First 8490 Sequenced Strains for Exploring Actinobacteria Biosynthetic Diversity.</title>
        <authorList>
            <person name="Kalkreuter E."/>
            <person name="Kautsar S.A."/>
            <person name="Yang D."/>
            <person name="Bader C.D."/>
            <person name="Teijaro C.N."/>
            <person name="Fluegel L."/>
            <person name="Davis C.M."/>
            <person name="Simpson J.R."/>
            <person name="Lauterbach L."/>
            <person name="Steele A.D."/>
            <person name="Gui C."/>
            <person name="Meng S."/>
            <person name="Li G."/>
            <person name="Viehrig K."/>
            <person name="Ye F."/>
            <person name="Su P."/>
            <person name="Kiefer A.F."/>
            <person name="Nichols A."/>
            <person name="Cepeda A.J."/>
            <person name="Yan W."/>
            <person name="Fan B."/>
            <person name="Jiang Y."/>
            <person name="Adhikari A."/>
            <person name="Zheng C.-J."/>
            <person name="Schuster L."/>
            <person name="Cowan T.M."/>
            <person name="Smanski M.J."/>
            <person name="Chevrette M.G."/>
            <person name="De Carvalho L.P.S."/>
            <person name="Shen B."/>
        </authorList>
    </citation>
    <scope>NUCLEOTIDE SEQUENCE [LARGE SCALE GENOMIC DNA]</scope>
    <source>
        <strain evidence="1 2">NPDC048274</strain>
    </source>
</reference>
<protein>
    <submittedName>
        <fullName evidence="1">Diiron oxygenase</fullName>
    </submittedName>
</protein>
<proteinExistence type="predicted"/>
<dbReference type="RefSeq" id="WP_359977166.1">
    <property type="nucleotide sequence ID" value="NZ_JBEZLS010000003.1"/>
</dbReference>
<evidence type="ECO:0000313" key="2">
    <source>
        <dbReference type="Proteomes" id="UP001551582"/>
    </source>
</evidence>
<name>A0ABV3E012_9ACTN</name>
<dbReference type="Proteomes" id="UP001551582">
    <property type="component" value="Unassembled WGS sequence"/>
</dbReference>
<dbReference type="Gene3D" id="1.10.620.20">
    <property type="entry name" value="Ribonucleotide Reductase, subunit A"/>
    <property type="match status" value="1"/>
</dbReference>
<organism evidence="1 2">
    <name type="scientific">Streptomyces griseoloalbus</name>
    <dbReference type="NCBI Taxonomy" id="67303"/>
    <lineage>
        <taxon>Bacteria</taxon>
        <taxon>Bacillati</taxon>
        <taxon>Actinomycetota</taxon>
        <taxon>Actinomycetes</taxon>
        <taxon>Kitasatosporales</taxon>
        <taxon>Streptomycetaceae</taxon>
        <taxon>Streptomyces</taxon>
    </lineage>
</organism>
<keyword evidence="2" id="KW-1185">Reference proteome</keyword>
<dbReference type="Pfam" id="PF11583">
    <property type="entry name" value="AurF"/>
    <property type="match status" value="1"/>
</dbReference>
<accession>A0ABV3E012</accession>
<gene>
    <name evidence="1" type="ORF">AB0D65_05555</name>
</gene>
<comment type="caution">
    <text evidence="1">The sequence shown here is derived from an EMBL/GenBank/DDBJ whole genome shotgun (WGS) entry which is preliminary data.</text>
</comment>
<dbReference type="InterPro" id="IPR012348">
    <property type="entry name" value="RNR-like"/>
</dbReference>
<dbReference type="InterPro" id="IPR025859">
    <property type="entry name" value="AurF/CmlI"/>
</dbReference>
<sequence>MVTIEEATDQVGPSTLRRLAAAWPRRATVRTDMDDVTGPQEYDPELLDYPVALMPFGEHPDFRDAPEGKRRTVNTLGWLAYNERVVAAEEFVVNPTFEKLGHAVYPGVDRFEVKEIVRQSHIDEVWHTYMHMLGMQRTREARGITAEPDCGHPVTNRLLYEAQEAAGERWERDLLYLLWTTVGEVSVNAFLDLMARDTTVQPLHATIARLHARDESAHGPVMIEVMKDVFVNLSKPQQDFFVASLPAGIKAFCAEDFDWWLKVLQFAGILKARDIIEDSRGGQHAELLVTDFTGILRMLRELGVENRVDFDFEGSAASGATGRTA</sequence>
<dbReference type="InterPro" id="IPR009078">
    <property type="entry name" value="Ferritin-like_SF"/>
</dbReference>